<dbReference type="PROSITE" id="PS50237">
    <property type="entry name" value="HECT"/>
    <property type="match status" value="1"/>
</dbReference>
<dbReference type="EC" id="2.3.2.26" evidence="3"/>
<dbReference type="FunFam" id="3.30.2410.10:FF:000003">
    <property type="entry name" value="probable E3 ubiquitin-protein ligase HERC4 isoform X1"/>
    <property type="match status" value="1"/>
</dbReference>
<dbReference type="InterPro" id="IPR044611">
    <property type="entry name" value="E3A/B/C-like"/>
</dbReference>
<evidence type="ECO:0000256" key="4">
    <source>
        <dbReference type="ARBA" id="ARBA00022490"/>
    </source>
</evidence>
<evidence type="ECO:0000313" key="9">
    <source>
        <dbReference type="EMBL" id="CAH0773977.1"/>
    </source>
</evidence>
<dbReference type="Gene3D" id="3.90.1750.10">
    <property type="entry name" value="Hect, E3 ligase catalytic domains"/>
    <property type="match status" value="1"/>
</dbReference>
<proteinExistence type="predicted"/>
<dbReference type="Gene3D" id="3.30.2410.10">
    <property type="entry name" value="Hect, E3 ligase catalytic domain"/>
    <property type="match status" value="1"/>
</dbReference>
<dbReference type="AlphaFoldDB" id="A0A9P0G119"/>
<feature type="active site" description="Glycyl thioester intermediate" evidence="7">
    <location>
        <position position="411"/>
    </location>
</feature>
<protein>
    <recommendedName>
        <fullName evidence="3">HECT-type E3 ubiquitin transferase</fullName>
        <ecNumber evidence="3">2.3.2.26</ecNumber>
    </recommendedName>
</protein>
<dbReference type="InterPro" id="IPR035983">
    <property type="entry name" value="Hect_E3_ubiquitin_ligase"/>
</dbReference>
<name>A0A9P0G119_BEMTA</name>
<dbReference type="GO" id="GO:0005737">
    <property type="term" value="C:cytoplasm"/>
    <property type="evidence" value="ECO:0007669"/>
    <property type="project" value="UniProtKB-SubCell"/>
</dbReference>
<evidence type="ECO:0000256" key="2">
    <source>
        <dbReference type="ARBA" id="ARBA00004496"/>
    </source>
</evidence>
<evidence type="ECO:0000256" key="3">
    <source>
        <dbReference type="ARBA" id="ARBA00012485"/>
    </source>
</evidence>
<evidence type="ECO:0000256" key="7">
    <source>
        <dbReference type="PROSITE-ProRule" id="PRU00104"/>
    </source>
</evidence>
<dbReference type="SMART" id="SM00119">
    <property type="entry name" value="HECTc"/>
    <property type="match status" value="1"/>
</dbReference>
<reference evidence="9" key="1">
    <citation type="submission" date="2021-12" db="EMBL/GenBank/DDBJ databases">
        <authorList>
            <person name="King R."/>
        </authorList>
    </citation>
    <scope>NUCLEOTIDE SEQUENCE</scope>
</reference>
<dbReference type="Pfam" id="PF00632">
    <property type="entry name" value="HECT"/>
    <property type="match status" value="1"/>
</dbReference>
<sequence>MLDYTEFYNSALDHIDLMQDYYNWQSTHNNKQFAYCQYPFILSIVAKRVILTKDSEQQMILRARRSLAAKVARHQAPQIDIFFLNIRVRRSHLISDSLNEIATKQKDLKKKLKVSFISEPGLDMGGLTKEWFLLLIRQIFHPDYGMFVYHPRSNCYWFSVAQIENLQEYNLIGVLMGLAVYNSIILDLHFPTICYKKLLSPPIVPINVSSVGIIRRPTIEDLAQIMPDISKSLTELLIYEGNVEDDLCQTFQVSFEEFGRVETFPLKESGESIAVTNENREEYVQLYLDWVLNKAIFEQYRAFYLGFHSVCASNALLLLRPEEVETLVCGSPTINITELKKITSYEGFKPNDPIIKDFWKILDSLSTELKKKFLLFTTGSNRIPVGGMEEMTFKITKMINKRENLPEAHTCFNQLVLPEYETTDELKQKLIISISNAEGFGLE</sequence>
<dbReference type="GO" id="GO:0000209">
    <property type="term" value="P:protein polyubiquitination"/>
    <property type="evidence" value="ECO:0007669"/>
    <property type="project" value="InterPro"/>
</dbReference>
<dbReference type="Proteomes" id="UP001152759">
    <property type="component" value="Chromosome 6"/>
</dbReference>
<feature type="domain" description="HECT" evidence="8">
    <location>
        <begin position="104"/>
        <end position="443"/>
    </location>
</feature>
<comment type="subcellular location">
    <subcellularLocation>
        <location evidence="2">Cytoplasm</location>
    </subcellularLocation>
</comment>
<dbReference type="PANTHER" id="PTHR45700:SF9">
    <property type="entry name" value="HECT-TYPE E3 UBIQUITIN TRANSFERASE"/>
    <property type="match status" value="1"/>
</dbReference>
<organism evidence="9 10">
    <name type="scientific">Bemisia tabaci</name>
    <name type="common">Sweetpotato whitefly</name>
    <name type="synonym">Aleurodes tabaci</name>
    <dbReference type="NCBI Taxonomy" id="7038"/>
    <lineage>
        <taxon>Eukaryota</taxon>
        <taxon>Metazoa</taxon>
        <taxon>Ecdysozoa</taxon>
        <taxon>Arthropoda</taxon>
        <taxon>Hexapoda</taxon>
        <taxon>Insecta</taxon>
        <taxon>Pterygota</taxon>
        <taxon>Neoptera</taxon>
        <taxon>Paraneoptera</taxon>
        <taxon>Hemiptera</taxon>
        <taxon>Sternorrhyncha</taxon>
        <taxon>Aleyrodoidea</taxon>
        <taxon>Aleyrodidae</taxon>
        <taxon>Aleyrodinae</taxon>
        <taxon>Bemisia</taxon>
    </lineage>
</organism>
<dbReference type="CDD" id="cd00078">
    <property type="entry name" value="HECTc"/>
    <property type="match status" value="1"/>
</dbReference>
<dbReference type="EMBL" id="OU963867">
    <property type="protein sequence ID" value="CAH0773977.1"/>
    <property type="molecule type" value="Genomic_DNA"/>
</dbReference>
<dbReference type="Gene3D" id="3.30.2160.10">
    <property type="entry name" value="Hect, E3 ligase catalytic domain"/>
    <property type="match status" value="1"/>
</dbReference>
<keyword evidence="6 7" id="KW-0833">Ubl conjugation pathway</keyword>
<gene>
    <name evidence="9" type="ORF">BEMITA_LOCUS10391</name>
</gene>
<evidence type="ECO:0000256" key="6">
    <source>
        <dbReference type="ARBA" id="ARBA00022786"/>
    </source>
</evidence>
<keyword evidence="5" id="KW-0808">Transferase</keyword>
<keyword evidence="4" id="KW-0963">Cytoplasm</keyword>
<dbReference type="InterPro" id="IPR000569">
    <property type="entry name" value="HECT_dom"/>
</dbReference>
<evidence type="ECO:0000313" key="10">
    <source>
        <dbReference type="Proteomes" id="UP001152759"/>
    </source>
</evidence>
<evidence type="ECO:0000256" key="1">
    <source>
        <dbReference type="ARBA" id="ARBA00000885"/>
    </source>
</evidence>
<dbReference type="SUPFAM" id="SSF56204">
    <property type="entry name" value="Hect, E3 ligase catalytic domain"/>
    <property type="match status" value="1"/>
</dbReference>
<keyword evidence="10" id="KW-1185">Reference proteome</keyword>
<evidence type="ECO:0000256" key="5">
    <source>
        <dbReference type="ARBA" id="ARBA00022679"/>
    </source>
</evidence>
<comment type="catalytic activity">
    <reaction evidence="1">
        <text>S-ubiquitinyl-[E2 ubiquitin-conjugating enzyme]-L-cysteine + [acceptor protein]-L-lysine = [E2 ubiquitin-conjugating enzyme]-L-cysteine + N(6)-ubiquitinyl-[acceptor protein]-L-lysine.</text>
        <dbReference type="EC" id="2.3.2.26"/>
    </reaction>
</comment>
<dbReference type="FunFam" id="3.30.2160.10:FF:000004">
    <property type="entry name" value="probable E3 ubiquitin-protein ligase HERC4 isoform X1"/>
    <property type="match status" value="1"/>
</dbReference>
<dbReference type="PANTHER" id="PTHR45700">
    <property type="entry name" value="UBIQUITIN-PROTEIN LIGASE E3C"/>
    <property type="match status" value="1"/>
</dbReference>
<dbReference type="GO" id="GO:0009966">
    <property type="term" value="P:regulation of signal transduction"/>
    <property type="evidence" value="ECO:0007669"/>
    <property type="project" value="UniProtKB-ARBA"/>
</dbReference>
<accession>A0A9P0G119</accession>
<dbReference type="GO" id="GO:0061630">
    <property type="term" value="F:ubiquitin protein ligase activity"/>
    <property type="evidence" value="ECO:0007669"/>
    <property type="project" value="UniProtKB-EC"/>
</dbReference>
<evidence type="ECO:0000259" key="8">
    <source>
        <dbReference type="PROSITE" id="PS50237"/>
    </source>
</evidence>